<sequence length="343" mass="39027">MKFMNKFAVAALLMSGAVNADEVLLKDGMKIVGDIQQVHQDKIIIKTKYAGELTVEMVNVEKFHTDTEQNVAFEKEQKLVGKVTYEDEKTTLVRNEDEKMPIKGLVSVWGVDKNHPDYVEPVDPWTYKAYADISSQEGNTDKDLYSLGLSAEYDDGDQKAKFFGTSKEGSTDGVKTDKEYRLGADYERLFGDPKHHSWYVRGGWENDEIEGIDYRVGAAAGYGYYWLKNDETTLRTRLGLGYLKEEYDDGETKDSVSLDLGFNYKQAVGDWATWETDVTYVPAVEDFEDYLLRHSSGISVPLTVQEDWSLFLKLGVDHDYNSEPADGREHLDTTYFLRLALKI</sequence>
<evidence type="ECO:0000256" key="1">
    <source>
        <dbReference type="SAM" id="SignalP"/>
    </source>
</evidence>
<reference evidence="2 3" key="1">
    <citation type="journal article" date="2010" name="J. Bacteriol.">
        <title>Genome sequence of Lentisphaera araneosa HTCC2155T, the type species of the order Lentisphaerales in the phylum Lentisphaerae.</title>
        <authorList>
            <person name="Thrash J.C."/>
            <person name="Cho J.C."/>
            <person name="Vergin K.L."/>
            <person name="Morris R.M."/>
            <person name="Giovannoni S.J."/>
        </authorList>
    </citation>
    <scope>NUCLEOTIDE SEQUENCE [LARGE SCALE GENOMIC DNA]</scope>
    <source>
        <strain evidence="2 3">HTCC2155</strain>
    </source>
</reference>
<keyword evidence="1" id="KW-0732">Signal</keyword>
<protein>
    <recommendedName>
        <fullName evidence="4">DUF481 domain-containing protein</fullName>
    </recommendedName>
</protein>
<keyword evidence="3" id="KW-1185">Reference proteome</keyword>
<dbReference type="RefSeq" id="WP_007281320.1">
    <property type="nucleotide sequence ID" value="NZ_ABCK01000045.1"/>
</dbReference>
<accession>A6DU34</accession>
<evidence type="ECO:0000313" key="2">
    <source>
        <dbReference type="EMBL" id="EDM24863.1"/>
    </source>
</evidence>
<comment type="caution">
    <text evidence="2">The sequence shown here is derived from an EMBL/GenBank/DDBJ whole genome shotgun (WGS) entry which is preliminary data.</text>
</comment>
<name>A6DU34_9BACT</name>
<dbReference type="InterPro" id="IPR007433">
    <property type="entry name" value="DUF481"/>
</dbReference>
<organism evidence="2 3">
    <name type="scientific">Lentisphaera araneosa HTCC2155</name>
    <dbReference type="NCBI Taxonomy" id="313628"/>
    <lineage>
        <taxon>Bacteria</taxon>
        <taxon>Pseudomonadati</taxon>
        <taxon>Lentisphaerota</taxon>
        <taxon>Lentisphaeria</taxon>
        <taxon>Lentisphaerales</taxon>
        <taxon>Lentisphaeraceae</taxon>
        <taxon>Lentisphaera</taxon>
    </lineage>
</organism>
<dbReference type="OrthoDB" id="186364at2"/>
<dbReference type="STRING" id="313628.LNTAR_21895"/>
<dbReference type="Pfam" id="PF04338">
    <property type="entry name" value="DUF481"/>
    <property type="match status" value="1"/>
</dbReference>
<gene>
    <name evidence="2" type="ORF">LNTAR_21895</name>
</gene>
<feature type="chain" id="PRO_5002694797" description="DUF481 domain-containing protein" evidence="1">
    <location>
        <begin position="21"/>
        <end position="343"/>
    </location>
</feature>
<proteinExistence type="predicted"/>
<evidence type="ECO:0008006" key="4">
    <source>
        <dbReference type="Google" id="ProtNLM"/>
    </source>
</evidence>
<dbReference type="Proteomes" id="UP000004947">
    <property type="component" value="Unassembled WGS sequence"/>
</dbReference>
<dbReference type="AlphaFoldDB" id="A6DU34"/>
<dbReference type="eggNOG" id="COG3137">
    <property type="taxonomic scope" value="Bacteria"/>
</dbReference>
<evidence type="ECO:0000313" key="3">
    <source>
        <dbReference type="Proteomes" id="UP000004947"/>
    </source>
</evidence>
<dbReference type="EMBL" id="ABCK01000045">
    <property type="protein sequence ID" value="EDM24863.1"/>
    <property type="molecule type" value="Genomic_DNA"/>
</dbReference>
<feature type="signal peptide" evidence="1">
    <location>
        <begin position="1"/>
        <end position="20"/>
    </location>
</feature>